<protein>
    <submittedName>
        <fullName evidence="1">Uncharacterized protein</fullName>
    </submittedName>
</protein>
<sequence length="113" mass="12188">MGHLCRRPSLPLEPLCGRVQLRDAVPKMDRANPGRSMPVPLPDASIIATAPQAASTSFIVGQDPQGHWVAVETHGLGGGLFRTRHDAIHYAVDITGHRQDAVVIATGRIELRI</sequence>
<accession>A0A679J8G2</accession>
<dbReference type="AlphaFoldDB" id="A0A679J8G2"/>
<organism evidence="1">
    <name type="scientific">Methylobacterium bullatum</name>
    <dbReference type="NCBI Taxonomy" id="570505"/>
    <lineage>
        <taxon>Bacteria</taxon>
        <taxon>Pseudomonadati</taxon>
        <taxon>Pseudomonadota</taxon>
        <taxon>Alphaproteobacteria</taxon>
        <taxon>Hyphomicrobiales</taxon>
        <taxon>Methylobacteriaceae</taxon>
        <taxon>Methylobacterium</taxon>
    </lineage>
</organism>
<dbReference type="EMBL" id="LR743504">
    <property type="protein sequence ID" value="CAA2107224.1"/>
    <property type="molecule type" value="Genomic_DNA"/>
</dbReference>
<gene>
    <name evidence="1" type="ORF">MBUL_04055</name>
</gene>
<name>A0A679J8G2_9HYPH</name>
<proteinExistence type="predicted"/>
<evidence type="ECO:0000313" key="1">
    <source>
        <dbReference type="EMBL" id="CAA2107224.1"/>
    </source>
</evidence>
<reference evidence="1" key="1">
    <citation type="submission" date="2019-12" db="EMBL/GenBank/DDBJ databases">
        <authorList>
            <person name="Cremers G."/>
        </authorList>
    </citation>
    <scope>NUCLEOTIDE SEQUENCE</scope>
    <source>
        <strain evidence="1">Mbul1</strain>
    </source>
</reference>